<dbReference type="SUPFAM" id="SSF53335">
    <property type="entry name" value="S-adenosyl-L-methionine-dependent methyltransferases"/>
    <property type="match status" value="1"/>
</dbReference>
<keyword evidence="1" id="KW-0949">S-adenosyl-L-methionine</keyword>
<comment type="subcellular location">
    <subcellularLocation>
        <location evidence="1">Nucleus</location>
    </subcellularLocation>
</comment>
<keyword evidence="1" id="KW-0489">Methyltransferase</keyword>
<organism evidence="4 5">
    <name type="scientific">Cylindrotheca closterium</name>
    <dbReference type="NCBI Taxonomy" id="2856"/>
    <lineage>
        <taxon>Eukaryota</taxon>
        <taxon>Sar</taxon>
        <taxon>Stramenopiles</taxon>
        <taxon>Ochrophyta</taxon>
        <taxon>Bacillariophyta</taxon>
        <taxon>Bacillariophyceae</taxon>
        <taxon>Bacillariophycidae</taxon>
        <taxon>Bacillariales</taxon>
        <taxon>Bacillariaceae</taxon>
        <taxon>Cylindrotheca</taxon>
    </lineage>
</organism>
<feature type="compositionally biased region" description="Basic and acidic residues" evidence="2">
    <location>
        <begin position="1"/>
        <end position="17"/>
    </location>
</feature>
<keyword evidence="1" id="KW-0507">mRNA processing</keyword>
<evidence type="ECO:0000313" key="5">
    <source>
        <dbReference type="Proteomes" id="UP001295423"/>
    </source>
</evidence>
<dbReference type="GO" id="GO:0005737">
    <property type="term" value="C:cytoplasm"/>
    <property type="evidence" value="ECO:0007669"/>
    <property type="project" value="TreeGrafter"/>
</dbReference>
<keyword evidence="1" id="KW-0808">Transferase</keyword>
<dbReference type="EMBL" id="CAKOGP040000001">
    <property type="protein sequence ID" value="CAJ1909532.1"/>
    <property type="molecule type" value="Genomic_DNA"/>
</dbReference>
<dbReference type="EC" id="2.1.1.57" evidence="1"/>
<dbReference type="Gene3D" id="3.40.50.12760">
    <property type="match status" value="1"/>
</dbReference>
<proteinExistence type="predicted"/>
<dbReference type="InterPro" id="IPR002877">
    <property type="entry name" value="RNA_MeTrfase_FtsJ_dom"/>
</dbReference>
<feature type="region of interest" description="Disordered" evidence="2">
    <location>
        <begin position="1"/>
        <end position="29"/>
    </location>
</feature>
<keyword evidence="5" id="KW-1185">Reference proteome</keyword>
<comment type="catalytic activity">
    <reaction evidence="1">
        <text>a 5'-end (N(7)-methyl 5'-triphosphoguanosine)-ribonucleoside in mRNA + S-adenosyl-L-methionine = a 5'-end (N(7)-methyl 5'-triphosphoguanosine)-(2'-O-methyl-ribonucleoside) in mRNA + S-adenosyl-L-homocysteine + H(+)</text>
        <dbReference type="Rhea" id="RHEA:67020"/>
        <dbReference type="Rhea" id="RHEA-COMP:17167"/>
        <dbReference type="Rhea" id="RHEA-COMP:17168"/>
        <dbReference type="ChEBI" id="CHEBI:15378"/>
        <dbReference type="ChEBI" id="CHEBI:57856"/>
        <dbReference type="ChEBI" id="CHEBI:59789"/>
        <dbReference type="ChEBI" id="CHEBI:156461"/>
        <dbReference type="ChEBI" id="CHEBI:167609"/>
        <dbReference type="EC" id="2.1.1.57"/>
    </reaction>
</comment>
<dbReference type="PANTHER" id="PTHR16121">
    <property type="entry name" value="CAP-SPECIFIC MRNA (NUCLEOSIDE-2'-O-)-METHYLTRANSFERASE 1-RELATED"/>
    <property type="match status" value="1"/>
</dbReference>
<keyword evidence="1" id="KW-0539">Nucleus</keyword>
<sequence>MIVARDTDWRSEEENARSTKRRRSAGESNTTDLRDFYDQIASGHVNGQIRSSWLAILHRISMHNRDSGIVQPNMEVSAAIKSLSRQLIQAKRRLWPAAERCAEVTGSRPEREFGEARRFCNPMEPLGEGNQGGLNQMFMNRAAIKLANIDAILGFALTQVNSENFFFADLCGAPGGFSEYLLKRSQETRTSGFVRGYGMSLVGTNEHGHGTGWNLGHINHQNLSYQVSGGADGSGDIYNSENVKALSRGIEYDMHFSKLRPQKMHLVVADGGFDAQRNSECQEELATKLILCEIAAAMYLLQQGGTLVIKMFGFQTNTIRVAMRDLFDFFDELTILKPISSRPASAERYVVCKGYRGMRDFDGTEWMNSVFLRRVTPQDKMRYAQFDNKLDEFDMDLLQLNLKACFAILSLLERKAAAQSSWQISMQGGGAPWDSELPPLNVEFYRQAWRL</sequence>
<dbReference type="Pfam" id="PF01728">
    <property type="entry name" value="FtsJ"/>
    <property type="match status" value="1"/>
</dbReference>
<evidence type="ECO:0000256" key="1">
    <source>
        <dbReference type="RuleBase" id="RU368012"/>
    </source>
</evidence>
<comment type="caution">
    <text evidence="4">The sequence shown here is derived from an EMBL/GenBank/DDBJ whole genome shotgun (WGS) entry which is preliminary data.</text>
</comment>
<evidence type="ECO:0000259" key="3">
    <source>
        <dbReference type="Pfam" id="PF01728"/>
    </source>
</evidence>
<dbReference type="GO" id="GO:0016556">
    <property type="term" value="P:mRNA modification"/>
    <property type="evidence" value="ECO:0007669"/>
    <property type="project" value="UniProtKB-UniRule"/>
</dbReference>
<dbReference type="GO" id="GO:0005634">
    <property type="term" value="C:nucleus"/>
    <property type="evidence" value="ECO:0007669"/>
    <property type="project" value="UniProtKB-SubCell"/>
</dbReference>
<feature type="domain" description="Ribosomal RNA methyltransferase FtsJ" evidence="3">
    <location>
        <begin position="138"/>
        <end position="355"/>
    </location>
</feature>
<accession>A0AAD2CL04</accession>
<evidence type="ECO:0000313" key="4">
    <source>
        <dbReference type="EMBL" id="CAJ1909532.1"/>
    </source>
</evidence>
<evidence type="ECO:0000256" key="2">
    <source>
        <dbReference type="SAM" id="MobiDB-lite"/>
    </source>
</evidence>
<name>A0AAD2CL04_9STRA</name>
<dbReference type="PANTHER" id="PTHR16121:SF0">
    <property type="entry name" value="CAP-SPECIFIC MRNA (NUCLEOSIDE-2'-O-)-METHYLTRANSFERASE 1"/>
    <property type="match status" value="1"/>
</dbReference>
<dbReference type="GO" id="GO:0004483">
    <property type="term" value="F:methyltransferase cap1 activity"/>
    <property type="evidence" value="ECO:0007669"/>
    <property type="project" value="UniProtKB-UniRule"/>
</dbReference>
<dbReference type="InterPro" id="IPR029063">
    <property type="entry name" value="SAM-dependent_MTases_sf"/>
</dbReference>
<dbReference type="InterPro" id="IPR050851">
    <property type="entry name" value="mRNA_Cap_2O-Ribose_MeTrfase"/>
</dbReference>
<dbReference type="GO" id="GO:0003676">
    <property type="term" value="F:nucleic acid binding"/>
    <property type="evidence" value="ECO:0007669"/>
    <property type="project" value="UniProtKB-UniRule"/>
</dbReference>
<dbReference type="GO" id="GO:0032259">
    <property type="term" value="P:methylation"/>
    <property type="evidence" value="ECO:0007669"/>
    <property type="project" value="UniProtKB-KW"/>
</dbReference>
<dbReference type="AlphaFoldDB" id="A0AAD2CL04"/>
<gene>
    <name evidence="4" type="ORF">CYCCA115_LOCUS544</name>
</gene>
<dbReference type="GO" id="GO:0006370">
    <property type="term" value="P:7-methylguanosine mRNA capping"/>
    <property type="evidence" value="ECO:0007669"/>
    <property type="project" value="UniProtKB-UniRule"/>
</dbReference>
<dbReference type="Proteomes" id="UP001295423">
    <property type="component" value="Unassembled WGS sequence"/>
</dbReference>
<keyword evidence="1" id="KW-0506">mRNA capping</keyword>
<protein>
    <recommendedName>
        <fullName evidence="1">Cap-specific mRNA (nucleoside-2'-O-)-methyltransferase 1</fullName>
        <ecNumber evidence="1">2.1.1.57</ecNumber>
    </recommendedName>
    <alternativeName>
        <fullName evidence="1">Cap1 2'O-ribose methyltransferase 1</fullName>
    </alternativeName>
</protein>
<comment type="function">
    <text evidence="1">S-adenosyl-L-methionine-dependent methyltransferase that mediates RNA cap1 2'-O-ribose methylation to the 5'-cap structure of RNAs. Methylates the ribose of the first nucleotide of a m(7)GpppG-capped mRNA to produce m(7)GpppNmp (cap1).</text>
</comment>
<reference evidence="4" key="1">
    <citation type="submission" date="2023-08" db="EMBL/GenBank/DDBJ databases">
        <authorList>
            <person name="Audoor S."/>
            <person name="Bilcke G."/>
        </authorList>
    </citation>
    <scope>NUCLEOTIDE SEQUENCE</scope>
</reference>